<dbReference type="FunFam" id="4.10.280.10:FF:000002">
    <property type="entry name" value="Basic helix-loop-helix transcription factor"/>
    <property type="match status" value="1"/>
</dbReference>
<evidence type="ECO:0000256" key="1">
    <source>
        <dbReference type="ARBA" id="ARBA00004123"/>
    </source>
</evidence>
<evidence type="ECO:0000313" key="7">
    <source>
        <dbReference type="EMBL" id="KAF5203983.1"/>
    </source>
</evidence>
<evidence type="ECO:0000259" key="6">
    <source>
        <dbReference type="PROSITE" id="PS50888"/>
    </source>
</evidence>
<dbReference type="OrthoDB" id="678327at2759"/>
<keyword evidence="2" id="KW-0805">Transcription regulation</keyword>
<comment type="subcellular location">
    <subcellularLocation>
        <location evidence="1">Nucleus</location>
    </subcellularLocation>
</comment>
<dbReference type="Pfam" id="PF00010">
    <property type="entry name" value="HLH"/>
    <property type="match status" value="1"/>
</dbReference>
<dbReference type="GO" id="GO:0046983">
    <property type="term" value="F:protein dimerization activity"/>
    <property type="evidence" value="ECO:0007669"/>
    <property type="project" value="InterPro"/>
</dbReference>
<dbReference type="PROSITE" id="PS50888">
    <property type="entry name" value="BHLH"/>
    <property type="match status" value="1"/>
</dbReference>
<reference evidence="7 8" key="1">
    <citation type="submission" date="2020-06" db="EMBL/GenBank/DDBJ databases">
        <title>Transcriptomic and genomic resources for Thalictrum thalictroides and T. hernandezii: Facilitating candidate gene discovery in an emerging model plant lineage.</title>
        <authorList>
            <person name="Arias T."/>
            <person name="Riano-Pachon D.M."/>
            <person name="Di Stilio V.S."/>
        </authorList>
    </citation>
    <scope>NUCLEOTIDE SEQUENCE [LARGE SCALE GENOMIC DNA]</scope>
    <source>
        <strain evidence="8">cv. WT478/WT964</strain>
        <tissue evidence="7">Leaves</tissue>
    </source>
</reference>
<feature type="region of interest" description="Disordered" evidence="5">
    <location>
        <begin position="72"/>
        <end position="152"/>
    </location>
</feature>
<protein>
    <submittedName>
        <fullName evidence="7">Transcription factor</fullName>
    </submittedName>
</protein>
<dbReference type="PANTHER" id="PTHR12565:SF321">
    <property type="entry name" value="TRANSCRIPTION FACTOR BHLH089"/>
    <property type="match status" value="1"/>
</dbReference>
<dbReference type="InterPro" id="IPR011598">
    <property type="entry name" value="bHLH_dom"/>
</dbReference>
<evidence type="ECO:0000256" key="4">
    <source>
        <dbReference type="ARBA" id="ARBA00023242"/>
    </source>
</evidence>
<feature type="domain" description="BHLH" evidence="6">
    <location>
        <begin position="165"/>
        <end position="215"/>
    </location>
</feature>
<keyword evidence="8" id="KW-1185">Reference proteome</keyword>
<evidence type="ECO:0000256" key="3">
    <source>
        <dbReference type="ARBA" id="ARBA00023163"/>
    </source>
</evidence>
<organism evidence="7 8">
    <name type="scientific">Thalictrum thalictroides</name>
    <name type="common">Rue-anemone</name>
    <name type="synonym">Anemone thalictroides</name>
    <dbReference type="NCBI Taxonomy" id="46969"/>
    <lineage>
        <taxon>Eukaryota</taxon>
        <taxon>Viridiplantae</taxon>
        <taxon>Streptophyta</taxon>
        <taxon>Embryophyta</taxon>
        <taxon>Tracheophyta</taxon>
        <taxon>Spermatophyta</taxon>
        <taxon>Magnoliopsida</taxon>
        <taxon>Ranunculales</taxon>
        <taxon>Ranunculaceae</taxon>
        <taxon>Thalictroideae</taxon>
        <taxon>Thalictrum</taxon>
    </lineage>
</organism>
<dbReference type="EMBL" id="JABWDY010005999">
    <property type="protein sequence ID" value="KAF5203983.1"/>
    <property type="molecule type" value="Genomic_DNA"/>
</dbReference>
<sequence length="285" mass="30712">MDHSSMINDDANGSSYNLAEIWQFPLTGNGGVSESGGVLSGRRGHLGQNLAGFGDMGTGSRGISIDDSIVTEYNGRNGDASGKKRRDTTGSEDESSKLMATSSGNDMNDVDGKRLKVSGLRNENGDSKAEIEASSGAGNKPAEQSNQPSEAPKQDYIHVRARRGQATDSHSLAERARREKISERMKILQDLVPGCNKVIGKAMVLDEIINYIQSLQRQVEFLSMKLEAVNSRMNPAIDGFSKDFSAQPFDASGIQFGSQATREYGQGSAPEWLHMQVGGGFERTT</sequence>
<dbReference type="SUPFAM" id="SSF47459">
    <property type="entry name" value="HLH, helix-loop-helix DNA-binding domain"/>
    <property type="match status" value="1"/>
</dbReference>
<dbReference type="InterPro" id="IPR024097">
    <property type="entry name" value="bHLH_ZIP_TF"/>
</dbReference>
<dbReference type="GO" id="GO:0005634">
    <property type="term" value="C:nucleus"/>
    <property type="evidence" value="ECO:0007669"/>
    <property type="project" value="UniProtKB-SubCell"/>
</dbReference>
<comment type="caution">
    <text evidence="7">The sequence shown here is derived from an EMBL/GenBank/DDBJ whole genome shotgun (WGS) entry which is preliminary data.</text>
</comment>
<dbReference type="InterPro" id="IPR036638">
    <property type="entry name" value="HLH_DNA-bd_sf"/>
</dbReference>
<dbReference type="AlphaFoldDB" id="A0A7J6X3M0"/>
<proteinExistence type="predicted"/>
<keyword evidence="3" id="KW-0804">Transcription</keyword>
<evidence type="ECO:0000256" key="5">
    <source>
        <dbReference type="SAM" id="MobiDB-lite"/>
    </source>
</evidence>
<dbReference type="Gene3D" id="4.10.280.10">
    <property type="entry name" value="Helix-loop-helix DNA-binding domain"/>
    <property type="match status" value="1"/>
</dbReference>
<gene>
    <name evidence="7" type="ORF">FRX31_006430</name>
</gene>
<dbReference type="PANTHER" id="PTHR12565">
    <property type="entry name" value="STEROL REGULATORY ELEMENT-BINDING PROTEIN"/>
    <property type="match status" value="1"/>
</dbReference>
<accession>A0A7J6X3M0</accession>
<dbReference type="Proteomes" id="UP000554482">
    <property type="component" value="Unassembled WGS sequence"/>
</dbReference>
<dbReference type="SMART" id="SM00353">
    <property type="entry name" value="HLH"/>
    <property type="match status" value="1"/>
</dbReference>
<dbReference type="GO" id="GO:0003700">
    <property type="term" value="F:DNA-binding transcription factor activity"/>
    <property type="evidence" value="ECO:0007669"/>
    <property type="project" value="TreeGrafter"/>
</dbReference>
<keyword evidence="4" id="KW-0539">Nucleus</keyword>
<evidence type="ECO:0000313" key="8">
    <source>
        <dbReference type="Proteomes" id="UP000554482"/>
    </source>
</evidence>
<name>A0A7J6X3M0_THATH</name>
<evidence type="ECO:0000256" key="2">
    <source>
        <dbReference type="ARBA" id="ARBA00023015"/>
    </source>
</evidence>
<dbReference type="CDD" id="cd18919">
    <property type="entry name" value="bHLH_AtBPE_like"/>
    <property type="match status" value="1"/>
</dbReference>